<dbReference type="OrthoDB" id="7845843at2"/>
<comment type="function">
    <text evidence="11">Endonuclease that specifically degrades the RNA of RNA-DNA hybrids.</text>
</comment>
<evidence type="ECO:0000256" key="8">
    <source>
        <dbReference type="ARBA" id="ARBA00022759"/>
    </source>
</evidence>
<gene>
    <name evidence="11 13" type="primary">rnhA</name>
    <name evidence="13" type="ORF">E8L99_22750</name>
</gene>
<dbReference type="InterPro" id="IPR012337">
    <property type="entry name" value="RNaseH-like_sf"/>
</dbReference>
<comment type="subcellular location">
    <subcellularLocation>
        <location evidence="2 11">Cytoplasm</location>
    </subcellularLocation>
</comment>
<name>A0A4D7QL78_9HYPH</name>
<comment type="cofactor">
    <cofactor evidence="11">
        <name>Mg(2+)</name>
        <dbReference type="ChEBI" id="CHEBI:18420"/>
    </cofactor>
    <text evidence="11">Binds 1 Mg(2+) ion per subunit. May bind a second metal ion at a regulatory site, or after substrate binding.</text>
</comment>
<dbReference type="RefSeq" id="WP_137101705.1">
    <property type="nucleotide sequence ID" value="NZ_CP039865.1"/>
</dbReference>
<dbReference type="HAMAP" id="MF_00042">
    <property type="entry name" value="RNase_H"/>
    <property type="match status" value="1"/>
</dbReference>
<evidence type="ECO:0000256" key="1">
    <source>
        <dbReference type="ARBA" id="ARBA00000077"/>
    </source>
</evidence>
<evidence type="ECO:0000256" key="3">
    <source>
        <dbReference type="ARBA" id="ARBA00005300"/>
    </source>
</evidence>
<keyword evidence="10 11" id="KW-0460">Magnesium</keyword>
<dbReference type="InterPro" id="IPR036397">
    <property type="entry name" value="RNaseH_sf"/>
</dbReference>
<evidence type="ECO:0000256" key="9">
    <source>
        <dbReference type="ARBA" id="ARBA00022801"/>
    </source>
</evidence>
<dbReference type="PROSITE" id="PS50879">
    <property type="entry name" value="RNASE_H_1"/>
    <property type="match status" value="1"/>
</dbReference>
<evidence type="ECO:0000256" key="4">
    <source>
        <dbReference type="ARBA" id="ARBA00011245"/>
    </source>
</evidence>
<keyword evidence="8 11" id="KW-0255">Endonuclease</keyword>
<evidence type="ECO:0000256" key="11">
    <source>
        <dbReference type="HAMAP-Rule" id="MF_00042"/>
    </source>
</evidence>
<dbReference type="AlphaFoldDB" id="A0A4D7QL78"/>
<sequence>MTVRRVEIFTDGACSGNPGPGGWGAILRYNGAEKELSGGEALTTNNRMELLAAITSLEALTRPSEVDLHTDSQYVKNGISTWIHGWKRNGWKTADKKPVKNADLWQRLDDVCDLHKVTWHWVKGHAGHDENERADELARMGMAPFKPGR</sequence>
<feature type="binding site" evidence="11">
    <location>
        <position position="71"/>
    </location>
    <ligand>
        <name>Mg(2+)</name>
        <dbReference type="ChEBI" id="CHEBI:18420"/>
        <label>1</label>
    </ligand>
</feature>
<dbReference type="Pfam" id="PF00075">
    <property type="entry name" value="RNase_H"/>
    <property type="match status" value="1"/>
</dbReference>
<feature type="binding site" evidence="11">
    <location>
        <position position="11"/>
    </location>
    <ligand>
        <name>Mg(2+)</name>
        <dbReference type="ChEBI" id="CHEBI:18420"/>
        <label>2</label>
    </ligand>
</feature>
<evidence type="ECO:0000259" key="12">
    <source>
        <dbReference type="PROSITE" id="PS50879"/>
    </source>
</evidence>
<dbReference type="GO" id="GO:0003676">
    <property type="term" value="F:nucleic acid binding"/>
    <property type="evidence" value="ECO:0007669"/>
    <property type="project" value="InterPro"/>
</dbReference>
<protein>
    <recommendedName>
        <fullName evidence="11">Ribonuclease H</fullName>
        <shortName evidence="11">RNase H</shortName>
        <ecNumber evidence="11">3.1.26.4</ecNumber>
    </recommendedName>
</protein>
<evidence type="ECO:0000256" key="10">
    <source>
        <dbReference type="ARBA" id="ARBA00022842"/>
    </source>
</evidence>
<dbReference type="GO" id="GO:0043137">
    <property type="term" value="P:DNA replication, removal of RNA primer"/>
    <property type="evidence" value="ECO:0007669"/>
    <property type="project" value="TreeGrafter"/>
</dbReference>
<dbReference type="SUPFAM" id="SSF53098">
    <property type="entry name" value="Ribonuclease H-like"/>
    <property type="match status" value="1"/>
</dbReference>
<accession>A0A4D7QL78</accession>
<comment type="catalytic activity">
    <reaction evidence="1 11">
        <text>Endonucleolytic cleavage to 5'-phosphomonoester.</text>
        <dbReference type="EC" id="3.1.26.4"/>
    </reaction>
</comment>
<dbReference type="Gene3D" id="3.30.420.10">
    <property type="entry name" value="Ribonuclease H-like superfamily/Ribonuclease H"/>
    <property type="match status" value="1"/>
</dbReference>
<dbReference type="GO" id="GO:0000287">
    <property type="term" value="F:magnesium ion binding"/>
    <property type="evidence" value="ECO:0007669"/>
    <property type="project" value="UniProtKB-UniRule"/>
</dbReference>
<feature type="domain" description="RNase H type-1" evidence="12">
    <location>
        <begin position="2"/>
        <end position="143"/>
    </location>
</feature>
<organism evidence="13 14">
    <name type="scientific">Phreatobacter aquaticus</name>
    <dbReference type="NCBI Taxonomy" id="2570229"/>
    <lineage>
        <taxon>Bacteria</taxon>
        <taxon>Pseudomonadati</taxon>
        <taxon>Pseudomonadota</taxon>
        <taxon>Alphaproteobacteria</taxon>
        <taxon>Hyphomicrobiales</taxon>
        <taxon>Phreatobacteraceae</taxon>
        <taxon>Phreatobacter</taxon>
    </lineage>
</organism>
<keyword evidence="5 11" id="KW-0963">Cytoplasm</keyword>
<dbReference type="NCBIfam" id="NF001236">
    <property type="entry name" value="PRK00203.1"/>
    <property type="match status" value="1"/>
</dbReference>
<keyword evidence="7 11" id="KW-0479">Metal-binding</keyword>
<comment type="similarity">
    <text evidence="3 11">Belongs to the RNase H family.</text>
</comment>
<evidence type="ECO:0000256" key="5">
    <source>
        <dbReference type="ARBA" id="ARBA00022490"/>
    </source>
</evidence>
<dbReference type="EMBL" id="CP039865">
    <property type="protein sequence ID" value="QCK88378.1"/>
    <property type="molecule type" value="Genomic_DNA"/>
</dbReference>
<dbReference type="GO" id="GO:0004523">
    <property type="term" value="F:RNA-DNA hybrid ribonuclease activity"/>
    <property type="evidence" value="ECO:0007669"/>
    <property type="project" value="UniProtKB-UniRule"/>
</dbReference>
<dbReference type="InterPro" id="IPR022892">
    <property type="entry name" value="RNaseHI"/>
</dbReference>
<dbReference type="InterPro" id="IPR002156">
    <property type="entry name" value="RNaseH_domain"/>
</dbReference>
<evidence type="ECO:0000256" key="2">
    <source>
        <dbReference type="ARBA" id="ARBA00004496"/>
    </source>
</evidence>
<dbReference type="EC" id="3.1.26.4" evidence="11"/>
<keyword evidence="14" id="KW-1185">Reference proteome</keyword>
<dbReference type="FunFam" id="3.30.420.10:FF:000008">
    <property type="entry name" value="Ribonuclease H"/>
    <property type="match status" value="1"/>
</dbReference>
<keyword evidence="9 11" id="KW-0378">Hydrolase</keyword>
<proteinExistence type="inferred from homology"/>
<dbReference type="InterPro" id="IPR050092">
    <property type="entry name" value="RNase_H"/>
</dbReference>
<evidence type="ECO:0000256" key="7">
    <source>
        <dbReference type="ARBA" id="ARBA00022723"/>
    </source>
</evidence>
<feature type="binding site" evidence="11">
    <location>
        <position position="135"/>
    </location>
    <ligand>
        <name>Mg(2+)</name>
        <dbReference type="ChEBI" id="CHEBI:18420"/>
        <label>2</label>
    </ligand>
</feature>
<evidence type="ECO:0000313" key="13">
    <source>
        <dbReference type="EMBL" id="QCK88378.1"/>
    </source>
</evidence>
<dbReference type="GO" id="GO:0005737">
    <property type="term" value="C:cytoplasm"/>
    <property type="evidence" value="ECO:0007669"/>
    <property type="project" value="UniProtKB-SubCell"/>
</dbReference>
<reference evidence="13 14" key="1">
    <citation type="submission" date="2019-04" db="EMBL/GenBank/DDBJ databases">
        <title>Phreatobacter aquaticus sp. nov.</title>
        <authorList>
            <person name="Choi A."/>
            <person name="Baek K."/>
        </authorList>
    </citation>
    <scope>NUCLEOTIDE SEQUENCE [LARGE SCALE GENOMIC DNA]</scope>
    <source>
        <strain evidence="13 14">NMCR1094</strain>
    </source>
</reference>
<evidence type="ECO:0000313" key="14">
    <source>
        <dbReference type="Proteomes" id="UP000298588"/>
    </source>
</evidence>
<dbReference type="PANTHER" id="PTHR10642:SF26">
    <property type="entry name" value="RIBONUCLEASE H1"/>
    <property type="match status" value="1"/>
</dbReference>
<feature type="binding site" evidence="11">
    <location>
        <position position="49"/>
    </location>
    <ligand>
        <name>Mg(2+)</name>
        <dbReference type="ChEBI" id="CHEBI:18420"/>
        <label>1</label>
    </ligand>
</feature>
<keyword evidence="6 11" id="KW-0540">Nuclease</keyword>
<dbReference type="CDD" id="cd09278">
    <property type="entry name" value="RNase_HI_prokaryote_like"/>
    <property type="match status" value="1"/>
</dbReference>
<dbReference type="PANTHER" id="PTHR10642">
    <property type="entry name" value="RIBONUCLEASE H1"/>
    <property type="match status" value="1"/>
</dbReference>
<feature type="binding site" evidence="11">
    <location>
        <position position="11"/>
    </location>
    <ligand>
        <name>Mg(2+)</name>
        <dbReference type="ChEBI" id="CHEBI:18420"/>
        <label>1</label>
    </ligand>
</feature>
<dbReference type="Proteomes" id="UP000298588">
    <property type="component" value="Chromosome"/>
</dbReference>
<evidence type="ECO:0000256" key="6">
    <source>
        <dbReference type="ARBA" id="ARBA00022722"/>
    </source>
</evidence>
<comment type="subunit">
    <text evidence="4 11">Monomer.</text>
</comment>
<dbReference type="KEGG" id="paqt:E8L99_22750"/>